<reference evidence="2" key="1">
    <citation type="submission" date="2019-04" db="EMBL/GenBank/DDBJ databases">
        <title>Friends and foes A comparative genomics studyof 23 Aspergillus species from section Flavi.</title>
        <authorList>
            <consortium name="DOE Joint Genome Institute"/>
            <person name="Kjaerbolling I."/>
            <person name="Vesth T."/>
            <person name="Frisvad J.C."/>
            <person name="Nybo J.L."/>
            <person name="Theobald S."/>
            <person name="Kildgaard S."/>
            <person name="Isbrandt T."/>
            <person name="Kuo A."/>
            <person name="Sato A."/>
            <person name="Lyhne E.K."/>
            <person name="Kogle M.E."/>
            <person name="Wiebenga A."/>
            <person name="Kun R.S."/>
            <person name="Lubbers R.J."/>
            <person name="Makela M.R."/>
            <person name="Barry K."/>
            <person name="Chovatia M."/>
            <person name="Clum A."/>
            <person name="Daum C."/>
            <person name="Haridas S."/>
            <person name="He G."/>
            <person name="LaButti K."/>
            <person name="Lipzen A."/>
            <person name="Mondo S."/>
            <person name="Riley R."/>
            <person name="Salamov A."/>
            <person name="Simmons B.A."/>
            <person name="Magnuson J.K."/>
            <person name="Henrissat B."/>
            <person name="Mortensen U.H."/>
            <person name="Larsen T.O."/>
            <person name="Devries R.P."/>
            <person name="Grigoriev I.V."/>
            <person name="Machida M."/>
            <person name="Baker S.E."/>
            <person name="Andersen M.R."/>
        </authorList>
    </citation>
    <scope>NUCLEOTIDE SEQUENCE [LARGE SCALE GENOMIC DNA]</scope>
    <source>
        <strain evidence="2">IBT 14317</strain>
    </source>
</reference>
<dbReference type="OrthoDB" id="4331658at2759"/>
<evidence type="ECO:0000313" key="2">
    <source>
        <dbReference type="EMBL" id="KAE8393576.1"/>
    </source>
</evidence>
<feature type="transmembrane region" description="Helical" evidence="1">
    <location>
        <begin position="39"/>
        <end position="62"/>
    </location>
</feature>
<keyword evidence="1" id="KW-0812">Transmembrane</keyword>
<feature type="transmembrane region" description="Helical" evidence="1">
    <location>
        <begin position="12"/>
        <end position="33"/>
    </location>
</feature>
<proteinExistence type="predicted"/>
<organism evidence="2">
    <name type="scientific">Petromyces alliaceus</name>
    <name type="common">Aspergillus alliaceus</name>
    <dbReference type="NCBI Taxonomy" id="209559"/>
    <lineage>
        <taxon>Eukaryota</taxon>
        <taxon>Fungi</taxon>
        <taxon>Dikarya</taxon>
        <taxon>Ascomycota</taxon>
        <taxon>Pezizomycotina</taxon>
        <taxon>Eurotiomycetes</taxon>
        <taxon>Eurotiomycetidae</taxon>
        <taxon>Eurotiales</taxon>
        <taxon>Aspergillaceae</taxon>
        <taxon>Aspergillus</taxon>
        <taxon>Aspergillus subgen. Circumdati</taxon>
    </lineage>
</organism>
<name>A0A5N7CHD9_PETAA</name>
<evidence type="ECO:0008006" key="3">
    <source>
        <dbReference type="Google" id="ProtNLM"/>
    </source>
</evidence>
<dbReference type="EMBL" id="ML735229">
    <property type="protein sequence ID" value="KAE8393576.1"/>
    <property type="molecule type" value="Genomic_DNA"/>
</dbReference>
<sequence>MAPPGVIFSLRISQAIYAIATFALLCVAAHSYFTSFGNVPWEITLALFSSCLSLIAVSYLAFRSLSPSKALNKSFSFAIYWLVSFVSLAAFISLAKFLAGANQCEDTLCTATKIATAVIFFSYAVWTAATTLIGIEISKDNGKAGAVSQERLMSQEKLKALSND</sequence>
<accession>A0A5N7CHD9</accession>
<protein>
    <recommendedName>
        <fullName evidence="3">MARVEL domain-containing protein</fullName>
    </recommendedName>
</protein>
<feature type="transmembrane region" description="Helical" evidence="1">
    <location>
        <begin position="114"/>
        <end position="135"/>
    </location>
</feature>
<keyword evidence="1" id="KW-0472">Membrane</keyword>
<keyword evidence="1" id="KW-1133">Transmembrane helix</keyword>
<evidence type="ECO:0000256" key="1">
    <source>
        <dbReference type="SAM" id="Phobius"/>
    </source>
</evidence>
<dbReference type="AlphaFoldDB" id="A0A5N7CHD9"/>
<feature type="transmembrane region" description="Helical" evidence="1">
    <location>
        <begin position="74"/>
        <end position="94"/>
    </location>
</feature>
<dbReference type="Proteomes" id="UP000326877">
    <property type="component" value="Unassembled WGS sequence"/>
</dbReference>
<gene>
    <name evidence="2" type="ORF">BDV23DRAFT_170243</name>
</gene>